<dbReference type="PANTHER" id="PTHR30478:SF0">
    <property type="entry name" value="BETA SLIDING CLAMP"/>
    <property type="match status" value="1"/>
</dbReference>
<keyword evidence="4 9" id="KW-0808">Transferase</keyword>
<dbReference type="Pfam" id="PF02767">
    <property type="entry name" value="DNA_pol3_beta_2"/>
    <property type="match status" value="1"/>
</dbReference>
<evidence type="ECO:0000256" key="1">
    <source>
        <dbReference type="ARBA" id="ARBA00004496"/>
    </source>
</evidence>
<dbReference type="InterPro" id="IPR022635">
    <property type="entry name" value="DNA_polIII_beta_C"/>
</dbReference>
<comment type="function">
    <text evidence="9">Confers DNA tethering and processivity to DNA polymerases and other proteins. Acts as a clamp, forming a ring around DNA (a reaction catalyzed by the clamp-loading complex) which diffuses in an ATP-independent manner freely and bidirectionally along dsDNA. Initially characterized for its ability to contact the catalytic subunit of DNA polymerase III (Pol III), a complex, multichain enzyme responsible for most of the replicative synthesis in bacteria; Pol III exhibits 3'-5' exonuclease proofreading activity. The beta chain is required for initiation of replication as well as for processivity of DNA replication.</text>
</comment>
<dbReference type="PIRSF" id="PIRSF000804">
    <property type="entry name" value="DNA_pol_III_b"/>
    <property type="match status" value="1"/>
</dbReference>
<dbReference type="NCBIfam" id="TIGR00663">
    <property type="entry name" value="dnan"/>
    <property type="match status" value="1"/>
</dbReference>
<dbReference type="PANTHER" id="PTHR30478">
    <property type="entry name" value="DNA POLYMERASE III SUBUNIT BETA"/>
    <property type="match status" value="1"/>
</dbReference>
<dbReference type="STRING" id="869210.Marky_0002"/>
<dbReference type="InterPro" id="IPR046938">
    <property type="entry name" value="DNA_clamp_sf"/>
</dbReference>
<dbReference type="GO" id="GO:0006271">
    <property type="term" value="P:DNA strand elongation involved in DNA replication"/>
    <property type="evidence" value="ECO:0007669"/>
    <property type="project" value="TreeGrafter"/>
</dbReference>
<evidence type="ECO:0000313" key="14">
    <source>
        <dbReference type="Proteomes" id="UP000007030"/>
    </source>
</evidence>
<reference evidence="13 14" key="1">
    <citation type="journal article" date="2012" name="Stand. Genomic Sci.">
        <title>Complete genome sequence of the aerobic, heterotroph Marinithermus hydrothermalis type strain (T1(T)) from a deep-sea hydrothermal vent chimney.</title>
        <authorList>
            <person name="Copeland A."/>
            <person name="Gu W."/>
            <person name="Yasawong M."/>
            <person name="Lapidus A."/>
            <person name="Lucas S."/>
            <person name="Deshpande S."/>
            <person name="Pagani I."/>
            <person name="Tapia R."/>
            <person name="Cheng J.F."/>
            <person name="Goodwin L.A."/>
            <person name="Pitluck S."/>
            <person name="Liolios K."/>
            <person name="Ivanova N."/>
            <person name="Mavromatis K."/>
            <person name="Mikhailova N."/>
            <person name="Pati A."/>
            <person name="Chen A."/>
            <person name="Palaniappan K."/>
            <person name="Land M."/>
            <person name="Pan C."/>
            <person name="Brambilla E.M."/>
            <person name="Rohde M."/>
            <person name="Tindall B.J."/>
            <person name="Sikorski J."/>
            <person name="Goker M."/>
            <person name="Detter J.C."/>
            <person name="Bristow J."/>
            <person name="Eisen J.A."/>
            <person name="Markowitz V."/>
            <person name="Hugenholtz P."/>
            <person name="Kyrpides N.C."/>
            <person name="Klenk H.P."/>
            <person name="Woyke T."/>
        </authorList>
    </citation>
    <scope>NUCLEOTIDE SEQUENCE [LARGE SCALE GENOMIC DNA]</scope>
    <source>
        <strain evidence="14">DSM 14884 / JCM 11576 / T1</strain>
    </source>
</reference>
<keyword evidence="3 9" id="KW-0963">Cytoplasm</keyword>
<dbReference type="SMART" id="SM00480">
    <property type="entry name" value="POL3Bc"/>
    <property type="match status" value="1"/>
</dbReference>
<comment type="subunit">
    <text evidence="9">Forms a ring-shaped head-to-tail homodimer around DNA.</text>
</comment>
<dbReference type="AlphaFoldDB" id="F2NNF7"/>
<dbReference type="GO" id="GO:0008408">
    <property type="term" value="F:3'-5' exonuclease activity"/>
    <property type="evidence" value="ECO:0007669"/>
    <property type="project" value="InterPro"/>
</dbReference>
<evidence type="ECO:0000256" key="5">
    <source>
        <dbReference type="ARBA" id="ARBA00022695"/>
    </source>
</evidence>
<protein>
    <recommendedName>
        <fullName evidence="9">Beta sliding clamp</fullName>
    </recommendedName>
</protein>
<comment type="similarity">
    <text evidence="2 9">Belongs to the beta sliding clamp family.</text>
</comment>
<dbReference type="CDD" id="cd00140">
    <property type="entry name" value="beta_clamp"/>
    <property type="match status" value="1"/>
</dbReference>
<evidence type="ECO:0000256" key="8">
    <source>
        <dbReference type="ARBA" id="ARBA00023125"/>
    </source>
</evidence>
<gene>
    <name evidence="13" type="ordered locus">Marky_0002</name>
</gene>
<evidence type="ECO:0000256" key="4">
    <source>
        <dbReference type="ARBA" id="ARBA00022679"/>
    </source>
</evidence>
<dbReference type="Pfam" id="PF02768">
    <property type="entry name" value="DNA_pol3_beta_3"/>
    <property type="match status" value="1"/>
</dbReference>
<feature type="domain" description="DNA polymerase III beta sliding clamp central" evidence="11">
    <location>
        <begin position="129"/>
        <end position="239"/>
    </location>
</feature>
<feature type="domain" description="DNA polymerase III beta sliding clamp C-terminal" evidence="12">
    <location>
        <begin position="242"/>
        <end position="360"/>
    </location>
</feature>
<dbReference type="RefSeq" id="WP_013702822.1">
    <property type="nucleotide sequence ID" value="NC_015387.1"/>
</dbReference>
<dbReference type="InterPro" id="IPR022637">
    <property type="entry name" value="DNA_polIII_beta_cen"/>
</dbReference>
<dbReference type="InterPro" id="IPR001001">
    <property type="entry name" value="DNA_polIII_beta"/>
</dbReference>
<keyword evidence="7 9" id="KW-0239">DNA-directed DNA polymerase</keyword>
<accession>F2NNF7</accession>
<dbReference type="HOGENOM" id="CLU_038149_4_2_0"/>
<proteinExistence type="inferred from homology"/>
<evidence type="ECO:0000256" key="2">
    <source>
        <dbReference type="ARBA" id="ARBA00010752"/>
    </source>
</evidence>
<dbReference type="GO" id="GO:0003677">
    <property type="term" value="F:DNA binding"/>
    <property type="evidence" value="ECO:0007669"/>
    <property type="project" value="UniProtKB-UniRule"/>
</dbReference>
<evidence type="ECO:0000313" key="13">
    <source>
        <dbReference type="EMBL" id="AEB10767.1"/>
    </source>
</evidence>
<dbReference type="Gene3D" id="3.10.150.10">
    <property type="entry name" value="DNA Polymerase III, subunit A, domain 2"/>
    <property type="match status" value="3"/>
</dbReference>
<keyword evidence="5 9" id="KW-0548">Nucleotidyltransferase</keyword>
<keyword evidence="6 9" id="KW-0235">DNA replication</keyword>
<dbReference type="GO" id="GO:0009360">
    <property type="term" value="C:DNA polymerase III complex"/>
    <property type="evidence" value="ECO:0007669"/>
    <property type="project" value="InterPro"/>
</dbReference>
<keyword evidence="8" id="KW-0238">DNA-binding</keyword>
<feature type="domain" description="DNA polymerase III beta sliding clamp N-terminal" evidence="10">
    <location>
        <begin position="1"/>
        <end position="117"/>
    </location>
</feature>
<comment type="subcellular location">
    <subcellularLocation>
        <location evidence="1 9">Cytoplasm</location>
    </subcellularLocation>
</comment>
<dbReference type="KEGG" id="mhd:Marky_0002"/>
<evidence type="ECO:0000259" key="11">
    <source>
        <dbReference type="Pfam" id="PF02767"/>
    </source>
</evidence>
<dbReference type="Pfam" id="PF00712">
    <property type="entry name" value="DNA_pol3_beta"/>
    <property type="match status" value="1"/>
</dbReference>
<dbReference type="GO" id="GO:0005737">
    <property type="term" value="C:cytoplasm"/>
    <property type="evidence" value="ECO:0007669"/>
    <property type="project" value="UniProtKB-SubCell"/>
</dbReference>
<keyword evidence="14" id="KW-1185">Reference proteome</keyword>
<evidence type="ECO:0000256" key="9">
    <source>
        <dbReference type="PIRNR" id="PIRNR000804"/>
    </source>
</evidence>
<sequence length="361" mass="39431">MRVRIPKRTLAEAIGILERIIPNRSSNPVITQLFLQGHSSGLTLRGTNGEVDLELTVTAETEGADAFLVPAHLFGQIVRGLPGELVELSADNQELEVESGSFRTRLATATPEGYPELTFDAPMEARLAAPELARALAHVRYAASTEEYRAIFRGVQLEFHPGALRAVASDGFRLARYDLATRTEFVKKLVVPARSADEIIRVLKDTEGEVAVGVTEGKLVLASEAFRMSVALMEGEFPDYERVIPQQFVGEAVLSAEALRESIKRVKVLADKNNHRIDLFFQGDALEVVAEGDYGRGSERLSVQREGEPQLVLAYNAEYLGDALSPVEGQVRIRLSGPTSPTVIEAVEDPGYLAVVVPLRV</sequence>
<organism evidence="13 14">
    <name type="scientific">Marinithermus hydrothermalis (strain DSM 14884 / JCM 11576 / T1)</name>
    <dbReference type="NCBI Taxonomy" id="869210"/>
    <lineage>
        <taxon>Bacteria</taxon>
        <taxon>Thermotogati</taxon>
        <taxon>Deinococcota</taxon>
        <taxon>Deinococci</taxon>
        <taxon>Thermales</taxon>
        <taxon>Thermaceae</taxon>
        <taxon>Marinithermus</taxon>
    </lineage>
</organism>
<dbReference type="InterPro" id="IPR022634">
    <property type="entry name" value="DNA_polIII_beta_N"/>
</dbReference>
<evidence type="ECO:0000256" key="7">
    <source>
        <dbReference type="ARBA" id="ARBA00022932"/>
    </source>
</evidence>
<evidence type="ECO:0000256" key="3">
    <source>
        <dbReference type="ARBA" id="ARBA00022490"/>
    </source>
</evidence>
<evidence type="ECO:0000256" key="6">
    <source>
        <dbReference type="ARBA" id="ARBA00022705"/>
    </source>
</evidence>
<name>F2NNF7_MARHT</name>
<dbReference type="eggNOG" id="COG0592">
    <property type="taxonomic scope" value="Bacteria"/>
</dbReference>
<dbReference type="OrthoDB" id="8421503at2"/>
<dbReference type="EMBL" id="CP002630">
    <property type="protein sequence ID" value="AEB10767.1"/>
    <property type="molecule type" value="Genomic_DNA"/>
</dbReference>
<evidence type="ECO:0000259" key="10">
    <source>
        <dbReference type="Pfam" id="PF00712"/>
    </source>
</evidence>
<dbReference type="GO" id="GO:0003887">
    <property type="term" value="F:DNA-directed DNA polymerase activity"/>
    <property type="evidence" value="ECO:0007669"/>
    <property type="project" value="UniProtKB-UniRule"/>
</dbReference>
<dbReference type="SUPFAM" id="SSF55979">
    <property type="entry name" value="DNA clamp"/>
    <property type="match status" value="3"/>
</dbReference>
<evidence type="ECO:0000259" key="12">
    <source>
        <dbReference type="Pfam" id="PF02768"/>
    </source>
</evidence>
<dbReference type="Proteomes" id="UP000007030">
    <property type="component" value="Chromosome"/>
</dbReference>